<gene>
    <name evidence="1" type="ORF">FA95DRAFT_1480852</name>
</gene>
<evidence type="ECO:0000313" key="1">
    <source>
        <dbReference type="EMBL" id="KAI0053768.1"/>
    </source>
</evidence>
<keyword evidence="1" id="KW-0378">Hydrolase</keyword>
<proteinExistence type="predicted"/>
<comment type="caution">
    <text evidence="1">The sequence shown here is derived from an EMBL/GenBank/DDBJ whole genome shotgun (WGS) entry which is preliminary data.</text>
</comment>
<dbReference type="Proteomes" id="UP000814033">
    <property type="component" value="Unassembled WGS sequence"/>
</dbReference>
<reference evidence="1" key="1">
    <citation type="submission" date="2021-02" db="EMBL/GenBank/DDBJ databases">
        <authorList>
            <consortium name="DOE Joint Genome Institute"/>
            <person name="Ahrendt S."/>
            <person name="Looney B.P."/>
            <person name="Miyauchi S."/>
            <person name="Morin E."/>
            <person name="Drula E."/>
            <person name="Courty P.E."/>
            <person name="Chicoki N."/>
            <person name="Fauchery L."/>
            <person name="Kohler A."/>
            <person name="Kuo A."/>
            <person name="Labutti K."/>
            <person name="Pangilinan J."/>
            <person name="Lipzen A."/>
            <person name="Riley R."/>
            <person name="Andreopoulos W."/>
            <person name="He G."/>
            <person name="Johnson J."/>
            <person name="Barry K.W."/>
            <person name="Grigoriev I.V."/>
            <person name="Nagy L."/>
            <person name="Hibbett D."/>
            <person name="Henrissat B."/>
            <person name="Matheny P.B."/>
            <person name="Labbe J."/>
            <person name="Martin F."/>
        </authorList>
    </citation>
    <scope>NUCLEOTIDE SEQUENCE</scope>
    <source>
        <strain evidence="1">FP105234-sp</strain>
    </source>
</reference>
<reference evidence="1" key="2">
    <citation type="journal article" date="2022" name="New Phytol.">
        <title>Evolutionary transition to the ectomycorrhizal habit in the genomes of a hyperdiverse lineage of mushroom-forming fungi.</title>
        <authorList>
            <person name="Looney B."/>
            <person name="Miyauchi S."/>
            <person name="Morin E."/>
            <person name="Drula E."/>
            <person name="Courty P.E."/>
            <person name="Kohler A."/>
            <person name="Kuo A."/>
            <person name="LaButti K."/>
            <person name="Pangilinan J."/>
            <person name="Lipzen A."/>
            <person name="Riley R."/>
            <person name="Andreopoulos W."/>
            <person name="He G."/>
            <person name="Johnson J."/>
            <person name="Nolan M."/>
            <person name="Tritt A."/>
            <person name="Barry K.W."/>
            <person name="Grigoriev I.V."/>
            <person name="Nagy L.G."/>
            <person name="Hibbett D."/>
            <person name="Henrissat B."/>
            <person name="Matheny P.B."/>
            <person name="Labbe J."/>
            <person name="Martin F.M."/>
        </authorList>
    </citation>
    <scope>NUCLEOTIDE SEQUENCE</scope>
    <source>
        <strain evidence="1">FP105234-sp</strain>
    </source>
</reference>
<name>A0ACB8SD41_9AGAM</name>
<protein>
    <submittedName>
        <fullName evidence="1">Methionine aminopeptidase</fullName>
    </submittedName>
</protein>
<evidence type="ECO:0000313" key="2">
    <source>
        <dbReference type="Proteomes" id="UP000814033"/>
    </source>
</evidence>
<accession>A0ACB8SD41</accession>
<sequence>MFLSRSVPHRLPRISVQNSCSRRCIASTLASSSTSSRQRRNSFPTPSPGRRLSTPTGPPAASHPPDDEPAEFDDFGSYSVILPPEPFVFGTTHITQRPVPYHIPRPPYADAEGGSPPATGLFRLGDSRIALGGEAERCLRKAGSLAKQTLEYAVSLAQVGVTTDAIDAAVHRFIIERGAYPSPLRYNGYPKACCTSVNNIVVHGIPDDRPLEDGDIVNIDITVFLDGYHGDTSKMILVGDVDAPGRALVSTTTDALEAGIAVCGPGQLFRAIGNVIHTLTAERGYSVSSDFTGHGIGDVFHRAPWILHHRNDEPGRMQPGHCFTIEPAIIQGANPRSWIFPDGWTASTENCARSAQQEHMVLITESGVDVLTR</sequence>
<keyword evidence="1" id="KW-0645">Protease</keyword>
<organism evidence="1 2">
    <name type="scientific">Auriscalpium vulgare</name>
    <dbReference type="NCBI Taxonomy" id="40419"/>
    <lineage>
        <taxon>Eukaryota</taxon>
        <taxon>Fungi</taxon>
        <taxon>Dikarya</taxon>
        <taxon>Basidiomycota</taxon>
        <taxon>Agaricomycotina</taxon>
        <taxon>Agaricomycetes</taxon>
        <taxon>Russulales</taxon>
        <taxon>Auriscalpiaceae</taxon>
        <taxon>Auriscalpium</taxon>
    </lineage>
</organism>
<keyword evidence="1" id="KW-0031">Aminopeptidase</keyword>
<dbReference type="EMBL" id="MU275839">
    <property type="protein sequence ID" value="KAI0053768.1"/>
    <property type="molecule type" value="Genomic_DNA"/>
</dbReference>
<keyword evidence="2" id="KW-1185">Reference proteome</keyword>